<dbReference type="InterPro" id="IPR006326">
    <property type="entry name" value="UDPGT_MGT-like"/>
</dbReference>
<dbReference type="EMBL" id="JBEDNQ010000004">
    <property type="protein sequence ID" value="MEQ3551114.1"/>
    <property type="molecule type" value="Genomic_DNA"/>
</dbReference>
<name>A0ABV1K9G2_9PSEU</name>
<dbReference type="InterPro" id="IPR010610">
    <property type="entry name" value="EryCIII-like_C"/>
</dbReference>
<comment type="caution">
    <text evidence="4">The sequence shown here is derived from an EMBL/GenBank/DDBJ whole genome shotgun (WGS) entry which is preliminary data.</text>
</comment>
<sequence>MRSRHFTFVCMPAVGHVFPTLPLVAELVRRGHRVTYATGTALLDAVRSAGADAVEVPFVMPEHAPAPPPGEPPTQEQLRTRLEVFAGSVESVFPVLTAMLADDPPDAVCGDALIPVGALVARARELPYVTLRPTLATGGGFSMRDMLTPDDPMTRAMAEVFAHNGERIAAFAREHGLEPVGFDVPAALTLVFVPREFQIAGDTFDDSFAFLGHALGSRAHEQWHPPPLADPDGPLLLVSLGTTFNDRPEFFRTCVEAFDDGVWQVVMSIGDRVDPAALGPLPGNVVAAPYVPQIAVLRRARAFVTHSGMGSTLEALLLGVPQVGVPQMVEQYVNAGRVDELGLGRRLDPATLDAPTLRAAVDAVAGDPAIRAAVEAFGARMREVDGPAVGADALERFTAQRFTARC</sequence>
<evidence type="ECO:0000259" key="3">
    <source>
        <dbReference type="Pfam" id="PF06722"/>
    </source>
</evidence>
<keyword evidence="2" id="KW-0808">Transferase</keyword>
<dbReference type="Proteomes" id="UP001494902">
    <property type="component" value="Unassembled WGS sequence"/>
</dbReference>
<dbReference type="SUPFAM" id="SSF53756">
    <property type="entry name" value="UDP-Glycosyltransferase/glycogen phosphorylase"/>
    <property type="match status" value="1"/>
</dbReference>
<gene>
    <name evidence="4" type="ORF">WIS52_11585</name>
</gene>
<dbReference type="Pfam" id="PF06722">
    <property type="entry name" value="EryCIII-like_C"/>
    <property type="match status" value="1"/>
</dbReference>
<evidence type="ECO:0000256" key="1">
    <source>
        <dbReference type="ARBA" id="ARBA00009995"/>
    </source>
</evidence>
<comment type="similarity">
    <text evidence="1">Belongs to the UDP-glycosyltransferase family.</text>
</comment>
<keyword evidence="5" id="KW-1185">Reference proteome</keyword>
<dbReference type="PANTHER" id="PTHR48050">
    <property type="entry name" value="STEROL 3-BETA-GLUCOSYLTRANSFERASE"/>
    <property type="match status" value="1"/>
</dbReference>
<organism evidence="4 5">
    <name type="scientific">Pseudonocardia nematodicida</name>
    <dbReference type="NCBI Taxonomy" id="1206997"/>
    <lineage>
        <taxon>Bacteria</taxon>
        <taxon>Bacillati</taxon>
        <taxon>Actinomycetota</taxon>
        <taxon>Actinomycetes</taxon>
        <taxon>Pseudonocardiales</taxon>
        <taxon>Pseudonocardiaceae</taxon>
        <taxon>Pseudonocardia</taxon>
    </lineage>
</organism>
<proteinExistence type="inferred from homology"/>
<dbReference type="InterPro" id="IPR002213">
    <property type="entry name" value="UDP_glucos_trans"/>
</dbReference>
<reference evidence="4 5" key="1">
    <citation type="submission" date="2024-03" db="EMBL/GenBank/DDBJ databases">
        <title>Draft genome sequence of Pseudonocardia nematodicida JCM 31783.</title>
        <authorList>
            <person name="Butdee W."/>
            <person name="Duangmal K."/>
        </authorList>
    </citation>
    <scope>NUCLEOTIDE SEQUENCE [LARGE SCALE GENOMIC DNA]</scope>
    <source>
        <strain evidence="4 5">JCM 31783</strain>
    </source>
</reference>
<evidence type="ECO:0000256" key="2">
    <source>
        <dbReference type="ARBA" id="ARBA00022679"/>
    </source>
</evidence>
<evidence type="ECO:0000313" key="4">
    <source>
        <dbReference type="EMBL" id="MEQ3551114.1"/>
    </source>
</evidence>
<dbReference type="Gene3D" id="3.40.50.2000">
    <property type="entry name" value="Glycogen Phosphorylase B"/>
    <property type="match status" value="2"/>
</dbReference>
<dbReference type="CDD" id="cd03784">
    <property type="entry name" value="GT1_Gtf-like"/>
    <property type="match status" value="1"/>
</dbReference>
<dbReference type="RefSeq" id="WP_349298184.1">
    <property type="nucleotide sequence ID" value="NZ_JBEDNQ010000004.1"/>
</dbReference>
<feature type="domain" description="Erythromycin biosynthesis protein CIII-like C-terminal" evidence="3">
    <location>
        <begin position="265"/>
        <end position="377"/>
    </location>
</feature>
<dbReference type="PANTHER" id="PTHR48050:SF13">
    <property type="entry name" value="STEROL 3-BETA-GLUCOSYLTRANSFERASE UGT80A2"/>
    <property type="match status" value="1"/>
</dbReference>
<accession>A0ABV1K9G2</accession>
<dbReference type="InterPro" id="IPR050426">
    <property type="entry name" value="Glycosyltransferase_28"/>
</dbReference>
<protein>
    <submittedName>
        <fullName evidence="4">Macrolide family glycosyltransferase</fullName>
    </submittedName>
</protein>
<dbReference type="NCBIfam" id="TIGR01426">
    <property type="entry name" value="MGT"/>
    <property type="match status" value="1"/>
</dbReference>
<evidence type="ECO:0000313" key="5">
    <source>
        <dbReference type="Proteomes" id="UP001494902"/>
    </source>
</evidence>